<evidence type="ECO:0000256" key="2">
    <source>
        <dbReference type="ARBA" id="ARBA00005830"/>
    </source>
</evidence>
<dbReference type="SUPFAM" id="SSF51197">
    <property type="entry name" value="Clavaminate synthase-like"/>
    <property type="match status" value="1"/>
</dbReference>
<dbReference type="InterPro" id="IPR008775">
    <property type="entry name" value="Phytyl_CoA_dOase-like"/>
</dbReference>
<comment type="subunit">
    <text evidence="3">Homodimer.</text>
</comment>
<dbReference type="GO" id="GO:0051213">
    <property type="term" value="F:dioxygenase activity"/>
    <property type="evidence" value="ECO:0007669"/>
    <property type="project" value="UniProtKB-KW"/>
</dbReference>
<dbReference type="RefSeq" id="XP_064700831.1">
    <property type="nucleotide sequence ID" value="XM_064853068.1"/>
</dbReference>
<dbReference type="GeneID" id="89977687"/>
<dbReference type="AlphaFoldDB" id="A0AAV9MWW3"/>
<dbReference type="PANTHER" id="PTHR20883">
    <property type="entry name" value="PHYTANOYL-COA DIOXYGENASE DOMAIN CONTAINING 1"/>
    <property type="match status" value="1"/>
</dbReference>
<dbReference type="Gene3D" id="2.60.120.620">
    <property type="entry name" value="q2cbj1_9rhob like domain"/>
    <property type="match status" value="2"/>
</dbReference>
<name>A0AAV9MWW3_9EURO</name>
<comment type="cofactor">
    <cofactor evidence="1">
        <name>Fe cation</name>
        <dbReference type="ChEBI" id="CHEBI:24875"/>
    </cofactor>
</comment>
<sequence>MGMPMFGPPAPIDASYVPSTSITTIPADSPIDEIISILEQDGGIILSNFATPQQLERIDNDVETYRAQTRSTEKTALAIIPKETLAIPGLVGKSDTIAQLCESPLLESLRTHILEDRFSTIREGRVEENRIDPLLSISLTFYIGPGAPRQTLHRDDTIHGIKHAGDGSFDLRKASQFACLVAASRTTRENGATMFIPGSHKWDDKRVPRVDEICFAGMCDVITPPCLLTRWHRSGVLFADNLLSEMQPGSALIFLASCYHGGGHNSTTSEVRKVHGLFFTRGTLRTEENQFLAIPRSKVLTMSDKMLSLLGYKKPTTVLGIVDNDDPAVNLRAVLENASK</sequence>
<comment type="caution">
    <text evidence="8">The sequence shown here is derived from an EMBL/GenBank/DDBJ whole genome shotgun (WGS) entry which is preliminary data.</text>
</comment>
<accession>A0AAV9MWW3</accession>
<evidence type="ECO:0000313" key="8">
    <source>
        <dbReference type="EMBL" id="KAK5045195.1"/>
    </source>
</evidence>
<evidence type="ECO:0000313" key="9">
    <source>
        <dbReference type="Proteomes" id="UP001358417"/>
    </source>
</evidence>
<dbReference type="Proteomes" id="UP001358417">
    <property type="component" value="Unassembled WGS sequence"/>
</dbReference>
<evidence type="ECO:0000256" key="3">
    <source>
        <dbReference type="ARBA" id="ARBA00011738"/>
    </source>
</evidence>
<evidence type="ECO:0008006" key="10">
    <source>
        <dbReference type="Google" id="ProtNLM"/>
    </source>
</evidence>
<dbReference type="EMBL" id="JAVRRD010000039">
    <property type="protein sequence ID" value="KAK5045195.1"/>
    <property type="molecule type" value="Genomic_DNA"/>
</dbReference>
<evidence type="ECO:0000256" key="6">
    <source>
        <dbReference type="ARBA" id="ARBA00023002"/>
    </source>
</evidence>
<keyword evidence="6" id="KW-0560">Oxidoreductase</keyword>
<keyword evidence="9" id="KW-1185">Reference proteome</keyword>
<evidence type="ECO:0000256" key="7">
    <source>
        <dbReference type="ARBA" id="ARBA00023004"/>
    </source>
</evidence>
<dbReference type="PANTHER" id="PTHR20883:SF45">
    <property type="entry name" value="PHYTANOYL-COA DIOXYGENASE FAMILY PROTEIN"/>
    <property type="match status" value="1"/>
</dbReference>
<evidence type="ECO:0000256" key="1">
    <source>
        <dbReference type="ARBA" id="ARBA00001962"/>
    </source>
</evidence>
<dbReference type="Pfam" id="PF05721">
    <property type="entry name" value="PhyH"/>
    <property type="match status" value="1"/>
</dbReference>
<keyword evidence="4" id="KW-0479">Metal-binding</keyword>
<evidence type="ECO:0000256" key="5">
    <source>
        <dbReference type="ARBA" id="ARBA00022964"/>
    </source>
</evidence>
<organism evidence="8 9">
    <name type="scientific">Exophiala bonariae</name>
    <dbReference type="NCBI Taxonomy" id="1690606"/>
    <lineage>
        <taxon>Eukaryota</taxon>
        <taxon>Fungi</taxon>
        <taxon>Dikarya</taxon>
        <taxon>Ascomycota</taxon>
        <taxon>Pezizomycotina</taxon>
        <taxon>Eurotiomycetes</taxon>
        <taxon>Chaetothyriomycetidae</taxon>
        <taxon>Chaetothyriales</taxon>
        <taxon>Herpotrichiellaceae</taxon>
        <taxon>Exophiala</taxon>
    </lineage>
</organism>
<dbReference type="GO" id="GO:0046872">
    <property type="term" value="F:metal ion binding"/>
    <property type="evidence" value="ECO:0007669"/>
    <property type="project" value="UniProtKB-KW"/>
</dbReference>
<protein>
    <recommendedName>
        <fullName evidence="10">Phytanoyl-CoA dioxygenase</fullName>
    </recommendedName>
</protein>
<gene>
    <name evidence="8" type="ORF">LTR84_009528</name>
</gene>
<proteinExistence type="inferred from homology"/>
<keyword evidence="5" id="KW-0223">Dioxygenase</keyword>
<evidence type="ECO:0000256" key="4">
    <source>
        <dbReference type="ARBA" id="ARBA00022723"/>
    </source>
</evidence>
<keyword evidence="7" id="KW-0408">Iron</keyword>
<comment type="similarity">
    <text evidence="2">Belongs to the PhyH family.</text>
</comment>
<reference evidence="8 9" key="1">
    <citation type="submission" date="2023-08" db="EMBL/GenBank/DDBJ databases">
        <title>Black Yeasts Isolated from many extreme environments.</title>
        <authorList>
            <person name="Coleine C."/>
            <person name="Stajich J.E."/>
            <person name="Selbmann L."/>
        </authorList>
    </citation>
    <scope>NUCLEOTIDE SEQUENCE [LARGE SCALE GENOMIC DNA]</scope>
    <source>
        <strain evidence="8 9">CCFEE 5792</strain>
    </source>
</reference>